<gene>
    <name evidence="1" type="ORF">FSB_LOCUS47346</name>
</gene>
<accession>A0A2N9I5V9</accession>
<protein>
    <submittedName>
        <fullName evidence="1">Uncharacterized protein</fullName>
    </submittedName>
</protein>
<reference evidence="1" key="1">
    <citation type="submission" date="2018-02" db="EMBL/GenBank/DDBJ databases">
        <authorList>
            <person name="Cohen D.B."/>
            <person name="Kent A.D."/>
        </authorList>
    </citation>
    <scope>NUCLEOTIDE SEQUENCE</scope>
</reference>
<sequence>MRRRQRVLFATSARDPASSTDIRCRQRILGVLARAEQQRLQWRFRRSGQPDLASAIRDAIGGASARII</sequence>
<name>A0A2N9I5V9_FAGSY</name>
<proteinExistence type="predicted"/>
<organism evidence="1">
    <name type="scientific">Fagus sylvatica</name>
    <name type="common">Beechnut</name>
    <dbReference type="NCBI Taxonomy" id="28930"/>
    <lineage>
        <taxon>Eukaryota</taxon>
        <taxon>Viridiplantae</taxon>
        <taxon>Streptophyta</taxon>
        <taxon>Embryophyta</taxon>
        <taxon>Tracheophyta</taxon>
        <taxon>Spermatophyta</taxon>
        <taxon>Magnoliopsida</taxon>
        <taxon>eudicotyledons</taxon>
        <taxon>Gunneridae</taxon>
        <taxon>Pentapetalae</taxon>
        <taxon>rosids</taxon>
        <taxon>fabids</taxon>
        <taxon>Fagales</taxon>
        <taxon>Fagaceae</taxon>
        <taxon>Fagus</taxon>
    </lineage>
</organism>
<dbReference type="EMBL" id="OIVN01004825">
    <property type="protein sequence ID" value="SPD19464.1"/>
    <property type="molecule type" value="Genomic_DNA"/>
</dbReference>
<evidence type="ECO:0000313" key="1">
    <source>
        <dbReference type="EMBL" id="SPD19464.1"/>
    </source>
</evidence>
<dbReference type="AlphaFoldDB" id="A0A2N9I5V9"/>